<gene>
    <name evidence="1" type="ORF">ACFSR9_00015</name>
</gene>
<accession>A0ABW5NXS3</accession>
<comment type="caution">
    <text evidence="1">The sequence shown here is derived from an EMBL/GenBank/DDBJ whole genome shotgun (WGS) entry which is preliminary data.</text>
</comment>
<keyword evidence="2" id="KW-1185">Reference proteome</keyword>
<dbReference type="Proteomes" id="UP001597475">
    <property type="component" value="Unassembled WGS sequence"/>
</dbReference>
<sequence length="201" mass="22017">MLKRNRILLIPTLPILVFTGLGLAGGGPPTSNPITQSRSLRVPAIGDIYAEDQQNILYAGATKAGIDFKIWLKSKRTGVTTLVLDPQSLFGQEALTVSATLGPTDAVYAFVRQKIAPQVNDNFLYEVNTKTLSKKLLARSSQLGINQVLLGPINYDLTSDSLIFNASFTERLPNGTVRTDFQRVRLTPMHGPSRRLSIVHD</sequence>
<reference evidence="2" key="1">
    <citation type="journal article" date="2019" name="Int. J. Syst. Evol. Microbiol.">
        <title>The Global Catalogue of Microorganisms (GCM) 10K type strain sequencing project: providing services to taxonomists for standard genome sequencing and annotation.</title>
        <authorList>
            <consortium name="The Broad Institute Genomics Platform"/>
            <consortium name="The Broad Institute Genome Sequencing Center for Infectious Disease"/>
            <person name="Wu L."/>
            <person name="Ma J."/>
        </authorList>
    </citation>
    <scope>NUCLEOTIDE SEQUENCE [LARGE SCALE GENOMIC DNA]</scope>
    <source>
        <strain evidence="2">KCTC 33842</strain>
    </source>
</reference>
<name>A0ABW5NXS3_9DEIO</name>
<evidence type="ECO:0000313" key="2">
    <source>
        <dbReference type="Proteomes" id="UP001597475"/>
    </source>
</evidence>
<dbReference type="EMBL" id="JBHUMK010000001">
    <property type="protein sequence ID" value="MFD2607826.1"/>
    <property type="molecule type" value="Genomic_DNA"/>
</dbReference>
<proteinExistence type="predicted"/>
<organism evidence="1 2">
    <name type="scientific">Deinococcus taklimakanensis</name>
    <dbReference type="NCBI Taxonomy" id="536443"/>
    <lineage>
        <taxon>Bacteria</taxon>
        <taxon>Thermotogati</taxon>
        <taxon>Deinococcota</taxon>
        <taxon>Deinococci</taxon>
        <taxon>Deinococcales</taxon>
        <taxon>Deinococcaceae</taxon>
        <taxon>Deinococcus</taxon>
    </lineage>
</organism>
<dbReference type="RefSeq" id="WP_386841828.1">
    <property type="nucleotide sequence ID" value="NZ_JBHUMK010000001.1"/>
</dbReference>
<evidence type="ECO:0000313" key="1">
    <source>
        <dbReference type="EMBL" id="MFD2607826.1"/>
    </source>
</evidence>
<protein>
    <submittedName>
        <fullName evidence="1">Uncharacterized protein</fullName>
    </submittedName>
</protein>